<dbReference type="AlphaFoldDB" id="A0A7S9LUM5"/>
<dbReference type="Proteomes" id="UP000594800">
    <property type="component" value="Chromosome"/>
</dbReference>
<dbReference type="EMBL" id="CP064942">
    <property type="protein sequence ID" value="QPH55429.1"/>
    <property type="molecule type" value="Genomic_DNA"/>
</dbReference>
<evidence type="ECO:0000256" key="1">
    <source>
        <dbReference type="SAM" id="SignalP"/>
    </source>
</evidence>
<dbReference type="InterPro" id="IPR010642">
    <property type="entry name" value="Invasion_prot_B"/>
</dbReference>
<evidence type="ECO:0000313" key="3">
    <source>
        <dbReference type="Proteomes" id="UP000594800"/>
    </source>
</evidence>
<feature type="signal peptide" evidence="1">
    <location>
        <begin position="1"/>
        <end position="20"/>
    </location>
</feature>
<feature type="chain" id="PRO_5032896346" description="Invasion associated locus B (IalB) protein" evidence="1">
    <location>
        <begin position="21"/>
        <end position="172"/>
    </location>
</feature>
<dbReference type="RefSeq" id="WP_196104628.1">
    <property type="nucleotide sequence ID" value="NZ_CP064942.1"/>
</dbReference>
<sequence>MNSKVVLVGLGLIVGFPAAAQETTRADAHQNWSVFVSDNGTRECWIASAPTRSVATRDGSPVTVRRSEIRMMVTSRPTDGVENEVSFTGGYPFRPDSEVNVTIGDSEFAFYTDGEWAWPSSPADDARVVAAMRAGSDATVVGTSSRGTTTTDTISLIGFTAALRDASGRCSN</sequence>
<keyword evidence="3" id="KW-1185">Reference proteome</keyword>
<keyword evidence="1" id="KW-0732">Signal</keyword>
<evidence type="ECO:0000313" key="2">
    <source>
        <dbReference type="EMBL" id="QPH55429.1"/>
    </source>
</evidence>
<gene>
    <name evidence="2" type="ORF">I0K15_06755</name>
</gene>
<dbReference type="Pfam" id="PF06776">
    <property type="entry name" value="IalB"/>
    <property type="match status" value="1"/>
</dbReference>
<organism evidence="2 3">
    <name type="scientific">Pontivivens ytuae</name>
    <dbReference type="NCBI Taxonomy" id="2789856"/>
    <lineage>
        <taxon>Bacteria</taxon>
        <taxon>Pseudomonadati</taxon>
        <taxon>Pseudomonadota</taxon>
        <taxon>Alphaproteobacteria</taxon>
        <taxon>Rhodobacterales</taxon>
        <taxon>Paracoccaceae</taxon>
        <taxon>Pontivivens</taxon>
    </lineage>
</organism>
<dbReference type="InterPro" id="IPR038696">
    <property type="entry name" value="IalB_sf"/>
</dbReference>
<proteinExistence type="predicted"/>
<dbReference type="Gene3D" id="2.60.40.1880">
    <property type="entry name" value="Invasion associated locus B (IalB) protein"/>
    <property type="match status" value="1"/>
</dbReference>
<evidence type="ECO:0008006" key="4">
    <source>
        <dbReference type="Google" id="ProtNLM"/>
    </source>
</evidence>
<protein>
    <recommendedName>
        <fullName evidence="4">Invasion associated locus B (IalB) protein</fullName>
    </recommendedName>
</protein>
<accession>A0A7S9LUM5</accession>
<name>A0A7S9LUM5_9RHOB</name>
<dbReference type="KEGG" id="poz:I0K15_06755"/>
<reference evidence="2 3" key="1">
    <citation type="submission" date="2020-11" db="EMBL/GenBank/DDBJ databases">
        <title>Description of Pontivivens ytuae sp. nov. isolated from deep sea sediment of Mariana Trench.</title>
        <authorList>
            <person name="Wang Z."/>
            <person name="Sun Q.-L."/>
            <person name="Xu X.-D."/>
            <person name="Tang Y.-Z."/>
            <person name="Zhang J."/>
        </authorList>
    </citation>
    <scope>NUCLEOTIDE SEQUENCE [LARGE SCALE GENOMIC DNA]</scope>
    <source>
        <strain evidence="2 3">MT2928</strain>
    </source>
</reference>